<accession>A0A0C2WYN1</accession>
<name>A0A0C2WYN1_SERVB</name>
<dbReference type="PANTHER" id="PTHR38846">
    <property type="entry name" value="C3H1-TYPE DOMAIN-CONTAINING PROTEIN"/>
    <property type="match status" value="1"/>
</dbReference>
<protein>
    <submittedName>
        <fullName evidence="1">Uncharacterized protein</fullName>
    </submittedName>
</protein>
<dbReference type="EMBL" id="KN824356">
    <property type="protein sequence ID" value="KIM22432.1"/>
    <property type="molecule type" value="Genomic_DNA"/>
</dbReference>
<proteinExistence type="predicted"/>
<evidence type="ECO:0000313" key="1">
    <source>
        <dbReference type="EMBL" id="KIM22432.1"/>
    </source>
</evidence>
<reference evidence="2" key="2">
    <citation type="submission" date="2015-01" db="EMBL/GenBank/DDBJ databases">
        <title>Evolutionary Origins and Diversification of the Mycorrhizal Mutualists.</title>
        <authorList>
            <consortium name="DOE Joint Genome Institute"/>
            <consortium name="Mycorrhizal Genomics Consortium"/>
            <person name="Kohler A."/>
            <person name="Kuo A."/>
            <person name="Nagy L.G."/>
            <person name="Floudas D."/>
            <person name="Copeland A."/>
            <person name="Barry K.W."/>
            <person name="Cichocki N."/>
            <person name="Veneault-Fourrey C."/>
            <person name="LaButti K."/>
            <person name="Lindquist E.A."/>
            <person name="Lipzen A."/>
            <person name="Lundell T."/>
            <person name="Morin E."/>
            <person name="Murat C."/>
            <person name="Riley R."/>
            <person name="Ohm R."/>
            <person name="Sun H."/>
            <person name="Tunlid A."/>
            <person name="Henrissat B."/>
            <person name="Grigoriev I.V."/>
            <person name="Hibbett D.S."/>
            <person name="Martin F."/>
        </authorList>
    </citation>
    <scope>NUCLEOTIDE SEQUENCE [LARGE SCALE GENOMIC DNA]</scope>
    <source>
        <strain evidence="2">MAFF 305830</strain>
    </source>
</reference>
<evidence type="ECO:0000313" key="2">
    <source>
        <dbReference type="Proteomes" id="UP000054097"/>
    </source>
</evidence>
<dbReference type="AlphaFoldDB" id="A0A0C2WYN1"/>
<dbReference type="STRING" id="933852.A0A0C2WYN1"/>
<sequence>MSSYWNQYPEFHHDGSAPIKKEFRRLAQLKGWVGNDPKKRELFRKEWGKCFRSEFSMYYGHDASSLAGWQSLCKEVGLDNIPKSVEECKAALKGKVWVNIVDLVDCRRTRTRVQCHESEEALREYTQLEGKVFPLQEAKANGFLTALLIKLNE</sequence>
<organism evidence="1 2">
    <name type="scientific">Serendipita vermifera MAFF 305830</name>
    <dbReference type="NCBI Taxonomy" id="933852"/>
    <lineage>
        <taxon>Eukaryota</taxon>
        <taxon>Fungi</taxon>
        <taxon>Dikarya</taxon>
        <taxon>Basidiomycota</taxon>
        <taxon>Agaricomycotina</taxon>
        <taxon>Agaricomycetes</taxon>
        <taxon>Sebacinales</taxon>
        <taxon>Serendipitaceae</taxon>
        <taxon>Serendipita</taxon>
    </lineage>
</organism>
<reference evidence="1 2" key="1">
    <citation type="submission" date="2014-04" db="EMBL/GenBank/DDBJ databases">
        <authorList>
            <consortium name="DOE Joint Genome Institute"/>
            <person name="Kuo A."/>
            <person name="Zuccaro A."/>
            <person name="Kohler A."/>
            <person name="Nagy L.G."/>
            <person name="Floudas D."/>
            <person name="Copeland A."/>
            <person name="Barry K.W."/>
            <person name="Cichocki N."/>
            <person name="Veneault-Fourrey C."/>
            <person name="LaButti K."/>
            <person name="Lindquist E.A."/>
            <person name="Lipzen A."/>
            <person name="Lundell T."/>
            <person name="Morin E."/>
            <person name="Murat C."/>
            <person name="Sun H."/>
            <person name="Tunlid A."/>
            <person name="Henrissat B."/>
            <person name="Grigoriev I.V."/>
            <person name="Hibbett D.S."/>
            <person name="Martin F."/>
            <person name="Nordberg H.P."/>
            <person name="Cantor M.N."/>
            <person name="Hua S.X."/>
        </authorList>
    </citation>
    <scope>NUCLEOTIDE SEQUENCE [LARGE SCALE GENOMIC DNA]</scope>
    <source>
        <strain evidence="1 2">MAFF 305830</strain>
    </source>
</reference>
<dbReference type="OrthoDB" id="6105938at2759"/>
<dbReference type="Proteomes" id="UP000054097">
    <property type="component" value="Unassembled WGS sequence"/>
</dbReference>
<dbReference type="HOGENOM" id="CLU_053382_2_2_1"/>
<gene>
    <name evidence="1" type="ORF">M408DRAFT_332933</name>
</gene>
<dbReference type="PANTHER" id="PTHR38846:SF1">
    <property type="entry name" value="C3H1-TYPE DOMAIN-CONTAINING PROTEIN"/>
    <property type="match status" value="1"/>
</dbReference>
<keyword evidence="2" id="KW-1185">Reference proteome</keyword>